<evidence type="ECO:0000256" key="3">
    <source>
        <dbReference type="ARBA" id="ARBA00008562"/>
    </source>
</evidence>
<comment type="catalytic activity">
    <reaction evidence="9">
        <text>L-aspartate + O2 = iminosuccinate + H2O2</text>
        <dbReference type="Rhea" id="RHEA:25876"/>
        <dbReference type="ChEBI" id="CHEBI:15379"/>
        <dbReference type="ChEBI" id="CHEBI:16240"/>
        <dbReference type="ChEBI" id="CHEBI:29991"/>
        <dbReference type="ChEBI" id="CHEBI:77875"/>
        <dbReference type="EC" id="1.4.3.16"/>
    </reaction>
    <physiologicalReaction direction="left-to-right" evidence="9">
        <dbReference type="Rhea" id="RHEA:25877"/>
    </physiologicalReaction>
</comment>
<dbReference type="OrthoDB" id="9806724at2"/>
<evidence type="ECO:0000259" key="12">
    <source>
        <dbReference type="Pfam" id="PF00890"/>
    </source>
</evidence>
<evidence type="ECO:0000313" key="14">
    <source>
        <dbReference type="EMBL" id="REF87413.1"/>
    </source>
</evidence>
<dbReference type="PANTHER" id="PTHR42716">
    <property type="entry name" value="L-ASPARTATE OXIDASE"/>
    <property type="match status" value="1"/>
</dbReference>
<comment type="function">
    <text evidence="11">Catalyzes the oxidation of L-aspartate to iminoaspartate.</text>
</comment>
<dbReference type="GO" id="GO:0005737">
    <property type="term" value="C:cytoplasm"/>
    <property type="evidence" value="ECO:0007669"/>
    <property type="project" value="UniProtKB-SubCell"/>
</dbReference>
<evidence type="ECO:0000256" key="5">
    <source>
        <dbReference type="ARBA" id="ARBA00022630"/>
    </source>
</evidence>
<evidence type="ECO:0000256" key="8">
    <source>
        <dbReference type="ARBA" id="ARBA00023002"/>
    </source>
</evidence>
<dbReference type="PANTHER" id="PTHR42716:SF2">
    <property type="entry name" value="L-ASPARTATE OXIDASE, CHLOROPLASTIC"/>
    <property type="match status" value="1"/>
</dbReference>
<dbReference type="InterPro" id="IPR036188">
    <property type="entry name" value="FAD/NAD-bd_sf"/>
</dbReference>
<evidence type="ECO:0000256" key="9">
    <source>
        <dbReference type="ARBA" id="ARBA00048305"/>
    </source>
</evidence>
<evidence type="ECO:0000256" key="1">
    <source>
        <dbReference type="ARBA" id="ARBA00001974"/>
    </source>
</evidence>
<feature type="domain" description="FAD-dependent oxidoreductase 2 FAD-binding" evidence="12">
    <location>
        <begin position="10"/>
        <end position="376"/>
    </location>
</feature>
<evidence type="ECO:0000313" key="15">
    <source>
        <dbReference type="Proteomes" id="UP000256900"/>
    </source>
</evidence>
<dbReference type="SUPFAM" id="SSF51905">
    <property type="entry name" value="FAD/NAD(P)-binding domain"/>
    <property type="match status" value="1"/>
</dbReference>
<proteinExistence type="inferred from homology"/>
<dbReference type="NCBIfam" id="NF005701">
    <property type="entry name" value="PRK07512.1"/>
    <property type="match status" value="1"/>
</dbReference>
<dbReference type="NCBIfam" id="TIGR00551">
    <property type="entry name" value="nadB"/>
    <property type="match status" value="1"/>
</dbReference>
<dbReference type="InterPro" id="IPR015939">
    <property type="entry name" value="Fum_Rdtase/Succ_DH_flav-like_C"/>
</dbReference>
<comment type="caution">
    <text evidence="14">The sequence shown here is derived from an EMBL/GenBank/DDBJ whole genome shotgun (WGS) entry which is preliminary data.</text>
</comment>
<protein>
    <recommendedName>
        <fullName evidence="4 10">L-aspartate oxidase</fullName>
        <ecNumber evidence="4 10">1.4.3.16</ecNumber>
    </recommendedName>
</protein>
<dbReference type="AlphaFoldDB" id="A0A3D9YXD0"/>
<dbReference type="FunFam" id="3.90.700.10:FF:000002">
    <property type="entry name" value="L-aspartate oxidase"/>
    <property type="match status" value="1"/>
</dbReference>
<dbReference type="UniPathway" id="UPA00253">
    <property type="reaction ID" value="UER00326"/>
</dbReference>
<feature type="domain" description="Fumarate reductase/succinate dehydrogenase flavoprotein-like C-terminal" evidence="13">
    <location>
        <begin position="451"/>
        <end position="477"/>
    </location>
</feature>
<dbReference type="SUPFAM" id="SSF56425">
    <property type="entry name" value="Succinate dehydrogenase/fumarate reductase flavoprotein, catalytic domain"/>
    <property type="match status" value="1"/>
</dbReference>
<dbReference type="GO" id="GO:0034628">
    <property type="term" value="P:'de novo' NAD+ biosynthetic process from L-aspartate"/>
    <property type="evidence" value="ECO:0007669"/>
    <property type="project" value="TreeGrafter"/>
</dbReference>
<dbReference type="RefSeq" id="WP_115835620.1">
    <property type="nucleotide sequence ID" value="NZ_CP025086.1"/>
</dbReference>
<sequence>MDILDLEGKVLIVGGGIAGLMTALKLAPEPCVLLSKAAIGEDTSSILAQGGIAACVGADDSVALQVGDTLAAGDGLCDAPVVEKIIAGAPAAIEDLLRLGVRFDRAADGSLKLGLEAAHSRNRIVHAGGDKTGSEIVLTLAAAARATPSITILEGFAARRLSVEDGEVAGLMAEGPNDAVFLRTNRVVIATGGVSGLFSHGTNPVGSWGQGLAIAARAGATLRDVEFVQFHPTALDAPGPQVSLISEAVRGEGAILVDETGRRFMEGVPGKELAPRDVVARAVWSELRAGHRTFLDARGIEGLDFAVRFPGITQSCRAAGIDPIRQPIPIRPAAHYHMGGIKVDLAGRTDVEGLWAVGEAAATGLHGANRLASNSLLEALVCAGFVADDIKAAPRRPVRLGPIGQPARPSDPQTVRAILSRAAGVLRDGADLRRAAAELYPLAGSNDAALVGLMIVVAALRREESRGAHYRLDSPHKEISPAVPRTLDLPQAFDAARNLANLTNLAFADVA</sequence>
<dbReference type="Pfam" id="PF02910">
    <property type="entry name" value="Succ_DH_flav_C"/>
    <property type="match status" value="1"/>
</dbReference>
<evidence type="ECO:0000256" key="11">
    <source>
        <dbReference type="RuleBase" id="RU362049"/>
    </source>
</evidence>
<reference evidence="14 15" key="1">
    <citation type="submission" date="2018-08" db="EMBL/GenBank/DDBJ databases">
        <title>Genomic Encyclopedia of Type Strains, Phase IV (KMG-IV): sequencing the most valuable type-strain genomes for metagenomic binning, comparative biology and taxonomic classification.</title>
        <authorList>
            <person name="Goeker M."/>
        </authorList>
    </citation>
    <scope>NUCLEOTIDE SEQUENCE [LARGE SCALE GENOMIC DNA]</scope>
    <source>
        <strain evidence="14 15">BW863</strain>
    </source>
</reference>
<evidence type="ECO:0000259" key="13">
    <source>
        <dbReference type="Pfam" id="PF02910"/>
    </source>
</evidence>
<keyword evidence="15" id="KW-1185">Reference proteome</keyword>
<evidence type="ECO:0000256" key="2">
    <source>
        <dbReference type="ARBA" id="ARBA00004950"/>
    </source>
</evidence>
<keyword evidence="8 11" id="KW-0560">Oxidoreductase</keyword>
<dbReference type="InterPro" id="IPR005288">
    <property type="entry name" value="NadB"/>
</dbReference>
<evidence type="ECO:0000256" key="6">
    <source>
        <dbReference type="ARBA" id="ARBA00022642"/>
    </source>
</evidence>
<dbReference type="SUPFAM" id="SSF46977">
    <property type="entry name" value="Succinate dehydrogenase/fumarate reductase flavoprotein C-terminal domain"/>
    <property type="match status" value="1"/>
</dbReference>
<dbReference type="Pfam" id="PF00890">
    <property type="entry name" value="FAD_binding_2"/>
    <property type="match status" value="1"/>
</dbReference>
<evidence type="ECO:0000256" key="4">
    <source>
        <dbReference type="ARBA" id="ARBA00012173"/>
    </source>
</evidence>
<dbReference type="InterPro" id="IPR027477">
    <property type="entry name" value="Succ_DH/fumarate_Rdtase_cat_sf"/>
</dbReference>
<comment type="subcellular location">
    <subcellularLocation>
        <location evidence="11">Cytoplasm</location>
    </subcellularLocation>
</comment>
<dbReference type="EMBL" id="QUMO01000002">
    <property type="protein sequence ID" value="REF87413.1"/>
    <property type="molecule type" value="Genomic_DNA"/>
</dbReference>
<evidence type="ECO:0000256" key="10">
    <source>
        <dbReference type="NCBIfam" id="TIGR00551"/>
    </source>
</evidence>
<comment type="pathway">
    <text evidence="2 11">Cofactor biosynthesis; NAD(+) biosynthesis; iminoaspartate from L-aspartate (oxidase route): step 1/1.</text>
</comment>
<dbReference type="Gene3D" id="1.20.58.100">
    <property type="entry name" value="Fumarate reductase/succinate dehydrogenase flavoprotein-like, C-terminal domain"/>
    <property type="match status" value="1"/>
</dbReference>
<dbReference type="EC" id="1.4.3.16" evidence="4 10"/>
<dbReference type="PRINTS" id="PR00368">
    <property type="entry name" value="FADPNR"/>
</dbReference>
<evidence type="ECO:0000256" key="7">
    <source>
        <dbReference type="ARBA" id="ARBA00022827"/>
    </source>
</evidence>
<dbReference type="InterPro" id="IPR003953">
    <property type="entry name" value="FAD-dep_OxRdtase_2_FAD-bd"/>
</dbReference>
<name>A0A3D9YXD0_9HYPH</name>
<accession>A0A3D9YXD0</accession>
<dbReference type="Proteomes" id="UP000256900">
    <property type="component" value="Unassembled WGS sequence"/>
</dbReference>
<dbReference type="Gene3D" id="3.90.700.10">
    <property type="entry name" value="Succinate dehydrogenase/fumarate reductase flavoprotein, catalytic domain"/>
    <property type="match status" value="1"/>
</dbReference>
<keyword evidence="6 11" id="KW-0662">Pyridine nucleotide biosynthesis</keyword>
<gene>
    <name evidence="14" type="ORF">DES32_1034</name>
</gene>
<dbReference type="Gene3D" id="3.50.50.60">
    <property type="entry name" value="FAD/NAD(P)-binding domain"/>
    <property type="match status" value="1"/>
</dbReference>
<dbReference type="GO" id="GO:0008734">
    <property type="term" value="F:L-aspartate oxidase activity"/>
    <property type="evidence" value="ECO:0007669"/>
    <property type="project" value="UniProtKB-UniRule"/>
</dbReference>
<keyword evidence="5 11" id="KW-0285">Flavoprotein</keyword>
<keyword evidence="7 11" id="KW-0274">FAD</keyword>
<comment type="similarity">
    <text evidence="3 11">Belongs to the FAD-dependent oxidoreductase 2 family. NadB subfamily.</text>
</comment>
<dbReference type="InterPro" id="IPR037099">
    <property type="entry name" value="Fum_R/Succ_DH_flav-like_C_sf"/>
</dbReference>
<comment type="cofactor">
    <cofactor evidence="1 11">
        <name>FAD</name>
        <dbReference type="ChEBI" id="CHEBI:57692"/>
    </cofactor>
</comment>
<organism evidence="14 15">
    <name type="scientific">Methylovirgula ligni</name>
    <dbReference type="NCBI Taxonomy" id="569860"/>
    <lineage>
        <taxon>Bacteria</taxon>
        <taxon>Pseudomonadati</taxon>
        <taxon>Pseudomonadota</taxon>
        <taxon>Alphaproteobacteria</taxon>
        <taxon>Hyphomicrobiales</taxon>
        <taxon>Beijerinckiaceae</taxon>
        <taxon>Methylovirgula</taxon>
    </lineage>
</organism>